<dbReference type="Proteomes" id="UP000314294">
    <property type="component" value="Unassembled WGS sequence"/>
</dbReference>
<proteinExistence type="predicted"/>
<organism evidence="2 3">
    <name type="scientific">Liparis tanakae</name>
    <name type="common">Tanaka's snailfish</name>
    <dbReference type="NCBI Taxonomy" id="230148"/>
    <lineage>
        <taxon>Eukaryota</taxon>
        <taxon>Metazoa</taxon>
        <taxon>Chordata</taxon>
        <taxon>Craniata</taxon>
        <taxon>Vertebrata</taxon>
        <taxon>Euteleostomi</taxon>
        <taxon>Actinopterygii</taxon>
        <taxon>Neopterygii</taxon>
        <taxon>Teleostei</taxon>
        <taxon>Neoteleostei</taxon>
        <taxon>Acanthomorphata</taxon>
        <taxon>Eupercaria</taxon>
        <taxon>Perciformes</taxon>
        <taxon>Cottioidei</taxon>
        <taxon>Cottales</taxon>
        <taxon>Liparidae</taxon>
        <taxon>Liparis</taxon>
    </lineage>
</organism>
<evidence type="ECO:0000313" key="2">
    <source>
        <dbReference type="EMBL" id="TNN42205.1"/>
    </source>
</evidence>
<dbReference type="AlphaFoldDB" id="A0A4Z2FMS6"/>
<sequence>MALILHQSGHGHSHGGLASHGHGHKTGSERHPASDHAHQRGEPADAERNGAADVFLGKDERSPRCHLNPPVIRRANESAGASGARGVLHMLFDFGYYDILGLYAAAVGPGGVWAATQYLMRLGSMRSMSLSFFQKSCGGGDASTLHSSRMVSPSRALELDIFWTKPHAEPVLPGAVPGHALVDAGVVHSDDLDEERVQPLLGHQHLVEVVWTDGFAVQVPAHVWRGEASDLEEEHDRTVTASLSFFGYLVTRGETMSCCRSQEIHLEVDPAEAALLHREVGGGLREARGVTLLLDG</sequence>
<evidence type="ECO:0000256" key="1">
    <source>
        <dbReference type="SAM" id="MobiDB-lite"/>
    </source>
</evidence>
<name>A0A4Z2FMS6_9TELE</name>
<reference evidence="2 3" key="1">
    <citation type="submission" date="2019-03" db="EMBL/GenBank/DDBJ databases">
        <title>First draft genome of Liparis tanakae, snailfish: a comprehensive survey of snailfish specific genes.</title>
        <authorList>
            <person name="Kim W."/>
            <person name="Song I."/>
            <person name="Jeong J.-H."/>
            <person name="Kim D."/>
            <person name="Kim S."/>
            <person name="Ryu S."/>
            <person name="Song J.Y."/>
            <person name="Lee S.K."/>
        </authorList>
    </citation>
    <scope>NUCLEOTIDE SEQUENCE [LARGE SCALE GENOMIC DNA]</scope>
    <source>
        <tissue evidence="2">Muscle</tissue>
    </source>
</reference>
<feature type="region of interest" description="Disordered" evidence="1">
    <location>
        <begin position="1"/>
        <end position="48"/>
    </location>
</feature>
<feature type="compositionally biased region" description="Basic and acidic residues" evidence="1">
    <location>
        <begin position="26"/>
        <end position="48"/>
    </location>
</feature>
<gene>
    <name evidence="2" type="ORF">EYF80_047631</name>
</gene>
<protein>
    <submittedName>
        <fullName evidence="2">Uncharacterized protein</fullName>
    </submittedName>
</protein>
<evidence type="ECO:0000313" key="3">
    <source>
        <dbReference type="Proteomes" id="UP000314294"/>
    </source>
</evidence>
<dbReference type="EMBL" id="SRLO01001053">
    <property type="protein sequence ID" value="TNN42205.1"/>
    <property type="molecule type" value="Genomic_DNA"/>
</dbReference>
<keyword evidence="3" id="KW-1185">Reference proteome</keyword>
<comment type="caution">
    <text evidence="2">The sequence shown here is derived from an EMBL/GenBank/DDBJ whole genome shotgun (WGS) entry which is preliminary data.</text>
</comment>
<accession>A0A4Z2FMS6</accession>